<protein>
    <submittedName>
        <fullName evidence="1">VPS13B</fullName>
    </submittedName>
</protein>
<dbReference type="InterPro" id="IPR039782">
    <property type="entry name" value="VPS13B"/>
</dbReference>
<proteinExistence type="predicted"/>
<dbReference type="AlphaFoldDB" id="A0A8S3VFT0"/>
<evidence type="ECO:0000313" key="2">
    <source>
        <dbReference type="Proteomes" id="UP000683360"/>
    </source>
</evidence>
<evidence type="ECO:0000313" key="1">
    <source>
        <dbReference type="EMBL" id="CAG2255566.1"/>
    </source>
</evidence>
<sequence length="328" mass="37066">MPEQNRLLICNTDGSQVDSIPVQDKPWNVTAVNNSTVAVTLLCRTIIRQERWYRQYRLTVILRLHGSGDRIFYSSYNNNLYWYSYTDNRHHTLTLPSPPRSMTTLQDNSLYVRWKSSKSIKGKKSEYVLKSNTPKPSLPILTAGNLPLIYINMSSVRLLIPKVQSSNKQEADSSLSGPDLLDQDILMACFQSMSVVPQADNPLPRHPTDKELYHRALHANLTHQPGSAIENRQYQIDVKGISMSTGSWEDFVDRVKHDGRLVNQPAVQIPALEWNTADKHFRKPKEDIELLPLVTGVDVKIVAAPAIVYQTPGVTDCSISKVCILSMI</sequence>
<dbReference type="OrthoDB" id="445152at2759"/>
<name>A0A8S3VFT0_MYTED</name>
<accession>A0A8S3VFT0</accession>
<dbReference type="PANTHER" id="PTHR12517">
    <property type="entry name" value="VACUOLAR PROTEIN SORTING-ASSOCIATED PROTEIN 13B"/>
    <property type="match status" value="1"/>
</dbReference>
<gene>
    <name evidence="1" type="ORF">MEDL_66968</name>
</gene>
<dbReference type="Proteomes" id="UP000683360">
    <property type="component" value="Unassembled WGS sequence"/>
</dbReference>
<comment type="caution">
    <text evidence="1">The sequence shown here is derived from an EMBL/GenBank/DDBJ whole genome shotgun (WGS) entry which is preliminary data.</text>
</comment>
<dbReference type="PANTHER" id="PTHR12517:SF0">
    <property type="entry name" value="INTERMEMBRANE LIPID TRANSFER PROTEIN VPS13B"/>
    <property type="match status" value="1"/>
</dbReference>
<dbReference type="EMBL" id="CAJPWZ010003275">
    <property type="protein sequence ID" value="CAG2255566.1"/>
    <property type="molecule type" value="Genomic_DNA"/>
</dbReference>
<reference evidence="1" key="1">
    <citation type="submission" date="2021-03" db="EMBL/GenBank/DDBJ databases">
        <authorList>
            <person name="Bekaert M."/>
        </authorList>
    </citation>
    <scope>NUCLEOTIDE SEQUENCE</scope>
</reference>
<keyword evidence="2" id="KW-1185">Reference proteome</keyword>
<organism evidence="1 2">
    <name type="scientific">Mytilus edulis</name>
    <name type="common">Blue mussel</name>
    <dbReference type="NCBI Taxonomy" id="6550"/>
    <lineage>
        <taxon>Eukaryota</taxon>
        <taxon>Metazoa</taxon>
        <taxon>Spiralia</taxon>
        <taxon>Lophotrochozoa</taxon>
        <taxon>Mollusca</taxon>
        <taxon>Bivalvia</taxon>
        <taxon>Autobranchia</taxon>
        <taxon>Pteriomorphia</taxon>
        <taxon>Mytilida</taxon>
        <taxon>Mytiloidea</taxon>
        <taxon>Mytilidae</taxon>
        <taxon>Mytilinae</taxon>
        <taxon>Mytilus</taxon>
    </lineage>
</organism>